<feature type="domain" description="DUF6873" evidence="1">
    <location>
        <begin position="4"/>
        <end position="231"/>
    </location>
</feature>
<protein>
    <recommendedName>
        <fullName evidence="1">DUF6873 domain-containing protein</fullName>
    </recommendedName>
</protein>
<dbReference type="KEGG" id="cia:BEN51_03760"/>
<evidence type="ECO:0000313" key="2">
    <source>
        <dbReference type="EMBL" id="ASW42623.1"/>
    </source>
</evidence>
<proteinExistence type="predicted"/>
<dbReference type="AlphaFoldDB" id="A0A343JAR5"/>
<accession>A0A343JAR5</accession>
<reference evidence="2 3" key="1">
    <citation type="submission" date="2016-08" db="EMBL/GenBank/DDBJ databases">
        <title>Complete Genome Sequence Of The Indigo Reducing Clostridium isatidis DSM15098.</title>
        <authorList>
            <person name="Little G.T."/>
            <person name="Minton N.P."/>
        </authorList>
    </citation>
    <scope>NUCLEOTIDE SEQUENCE [LARGE SCALE GENOMIC DNA]</scope>
    <source>
        <strain evidence="2 3">DSM 15098</strain>
    </source>
</reference>
<dbReference type="EMBL" id="CP016786">
    <property type="protein sequence ID" value="ASW42623.1"/>
    <property type="molecule type" value="Genomic_DNA"/>
</dbReference>
<dbReference type="RefSeq" id="WP_119864760.1">
    <property type="nucleotide sequence ID" value="NZ_CP016786.1"/>
</dbReference>
<name>A0A343JAR5_9CLOT</name>
<gene>
    <name evidence="2" type="ORF">BEN51_03760</name>
</gene>
<sequence length="233" mass="26380">MICFIDYRTNEEERKSLKSLNLSLIEIPPCDNLYEAINGHVDIQVNILDKNKKKIIIQKEMPETFKNLLIKNNISFIESKNSLGYNYPSNISLNSLILNNYFVHNLKFTDPNLLSTQKSKILINVKQGYTKCSSLIVADKAIITSDKSIYNSLIKENFDILLLPPGDIILEGLNYGFIGGTGGLINKNIIAFFGSLDNYLYGKEIKNFLAKYNVKPIYLSKGKLIDRGSLMVL</sequence>
<dbReference type="Proteomes" id="UP000264883">
    <property type="component" value="Chromosome"/>
</dbReference>
<keyword evidence="3" id="KW-1185">Reference proteome</keyword>
<evidence type="ECO:0000259" key="1">
    <source>
        <dbReference type="Pfam" id="PF21778"/>
    </source>
</evidence>
<dbReference type="InterPro" id="IPR049238">
    <property type="entry name" value="DUF6873"/>
</dbReference>
<evidence type="ECO:0000313" key="3">
    <source>
        <dbReference type="Proteomes" id="UP000264883"/>
    </source>
</evidence>
<dbReference type="Pfam" id="PF21778">
    <property type="entry name" value="DUF6873"/>
    <property type="match status" value="1"/>
</dbReference>
<dbReference type="OrthoDB" id="1753686at2"/>
<organism evidence="2 3">
    <name type="scientific">Clostridium isatidis</name>
    <dbReference type="NCBI Taxonomy" id="182773"/>
    <lineage>
        <taxon>Bacteria</taxon>
        <taxon>Bacillati</taxon>
        <taxon>Bacillota</taxon>
        <taxon>Clostridia</taxon>
        <taxon>Eubacteriales</taxon>
        <taxon>Clostridiaceae</taxon>
        <taxon>Clostridium</taxon>
    </lineage>
</organism>